<comment type="similarity">
    <text evidence="3 11">Belongs to the iron-sulfur dependent L-serine dehydratase family.</text>
</comment>
<keyword evidence="7 11" id="KW-0408">Iron</keyword>
<dbReference type="RefSeq" id="WP_262400372.1">
    <property type="nucleotide sequence ID" value="NZ_JACRTB010000017.1"/>
</dbReference>
<accession>A0ABR7NM31</accession>
<evidence type="ECO:0000259" key="12">
    <source>
        <dbReference type="Pfam" id="PF03313"/>
    </source>
</evidence>
<name>A0ABR7NM31_9FIRM</name>
<dbReference type="PANTHER" id="PTHR30182">
    <property type="entry name" value="L-SERINE DEHYDRATASE"/>
    <property type="match status" value="1"/>
</dbReference>
<evidence type="ECO:0000256" key="8">
    <source>
        <dbReference type="ARBA" id="ARBA00023014"/>
    </source>
</evidence>
<evidence type="ECO:0000256" key="9">
    <source>
        <dbReference type="ARBA" id="ARBA00023239"/>
    </source>
</evidence>
<keyword evidence="5 11" id="KW-0004">4Fe-4S</keyword>
<dbReference type="EC" id="4.3.1.17" evidence="11"/>
<dbReference type="NCBIfam" id="TIGR00718">
    <property type="entry name" value="sda_alpha"/>
    <property type="match status" value="1"/>
</dbReference>
<evidence type="ECO:0000256" key="10">
    <source>
        <dbReference type="ARBA" id="ARBA00049406"/>
    </source>
</evidence>
<dbReference type="InterPro" id="IPR051318">
    <property type="entry name" value="Fe-S_L-Ser"/>
</dbReference>
<keyword evidence="6 11" id="KW-0479">Metal-binding</keyword>
<evidence type="ECO:0000256" key="3">
    <source>
        <dbReference type="ARBA" id="ARBA00008636"/>
    </source>
</evidence>
<comment type="cofactor">
    <cofactor evidence="1 11">
        <name>[4Fe-4S] cluster</name>
        <dbReference type="ChEBI" id="CHEBI:49883"/>
    </cofactor>
</comment>
<keyword evidence="14" id="KW-1185">Reference proteome</keyword>
<evidence type="ECO:0000313" key="13">
    <source>
        <dbReference type="EMBL" id="MBC8576897.1"/>
    </source>
</evidence>
<evidence type="ECO:0000256" key="2">
    <source>
        <dbReference type="ARBA" id="ARBA00004742"/>
    </source>
</evidence>
<feature type="domain" description="Serine dehydratase-like alpha subunit" evidence="12">
    <location>
        <begin position="15"/>
        <end position="275"/>
    </location>
</feature>
<evidence type="ECO:0000256" key="1">
    <source>
        <dbReference type="ARBA" id="ARBA00001966"/>
    </source>
</evidence>
<evidence type="ECO:0000256" key="4">
    <source>
        <dbReference type="ARBA" id="ARBA00022432"/>
    </source>
</evidence>
<proteinExistence type="inferred from homology"/>
<reference evidence="13 14" key="1">
    <citation type="submission" date="2020-08" db="EMBL/GenBank/DDBJ databases">
        <title>Genome public.</title>
        <authorList>
            <person name="Liu C."/>
            <person name="Sun Q."/>
        </authorList>
    </citation>
    <scope>NUCLEOTIDE SEQUENCE [LARGE SCALE GENOMIC DNA]</scope>
    <source>
        <strain evidence="13 14">BX1</strain>
    </source>
</reference>
<comment type="catalytic activity">
    <reaction evidence="10 11">
        <text>L-serine = pyruvate + NH4(+)</text>
        <dbReference type="Rhea" id="RHEA:19169"/>
        <dbReference type="ChEBI" id="CHEBI:15361"/>
        <dbReference type="ChEBI" id="CHEBI:28938"/>
        <dbReference type="ChEBI" id="CHEBI:33384"/>
        <dbReference type="EC" id="4.3.1.17"/>
    </reaction>
</comment>
<gene>
    <name evidence="13" type="primary">sdaAA</name>
    <name evidence="13" type="ORF">H8717_10840</name>
</gene>
<comment type="caution">
    <text evidence="13">The sequence shown here is derived from an EMBL/GenBank/DDBJ whole genome shotgun (WGS) entry which is preliminary data.</text>
</comment>
<sequence length="299" mass="30669">MYSNLAELLALAEKQGVPLWRIILENEKKLSDISEEGVFALLHEHYQVMTASATKALDRPMSTVLGLISGIAAPQYRYSRTEGGLCGGVLNRAMAYALSCSEVNASMGRICAAPTAGACGILPAVLMTLREELSLSLRQTLCGLLTASGVGAVIMKNATVAGAEGGCQAECGVAAAMAAAAAVQMAMGSPGQSMHAVSFALMNSMGLVCDPVAGLVQVPCAQRNASQTANALLSADLALAGMTSVIPADQVVEAMYRVGRQLPMELRETAMGGIAATEAGRGYAKRLAGETRAAAGGEA</sequence>
<dbReference type="InterPro" id="IPR004642">
    <property type="entry name" value="Ser_deHydtase_asu"/>
</dbReference>
<dbReference type="EMBL" id="JACRTB010000017">
    <property type="protein sequence ID" value="MBC8576897.1"/>
    <property type="molecule type" value="Genomic_DNA"/>
</dbReference>
<dbReference type="PANTHER" id="PTHR30182:SF1">
    <property type="entry name" value="L-SERINE DEHYDRATASE 1"/>
    <property type="match status" value="1"/>
</dbReference>
<organism evidence="13 14">
    <name type="scientific">Yanshouia hominis</name>
    <dbReference type="NCBI Taxonomy" id="2763673"/>
    <lineage>
        <taxon>Bacteria</taxon>
        <taxon>Bacillati</taxon>
        <taxon>Bacillota</taxon>
        <taxon>Clostridia</taxon>
        <taxon>Eubacteriales</taxon>
        <taxon>Oscillospiraceae</taxon>
        <taxon>Yanshouia</taxon>
    </lineage>
</organism>
<evidence type="ECO:0000313" key="14">
    <source>
        <dbReference type="Proteomes" id="UP000658131"/>
    </source>
</evidence>
<evidence type="ECO:0000256" key="11">
    <source>
        <dbReference type="RuleBase" id="RU366059"/>
    </source>
</evidence>
<dbReference type="GO" id="GO:0003941">
    <property type="term" value="F:L-serine ammonia-lyase activity"/>
    <property type="evidence" value="ECO:0007669"/>
    <property type="project" value="UniProtKB-EC"/>
</dbReference>
<evidence type="ECO:0000256" key="7">
    <source>
        <dbReference type="ARBA" id="ARBA00023004"/>
    </source>
</evidence>
<protein>
    <recommendedName>
        <fullName evidence="11">L-serine dehydratase</fullName>
        <ecNumber evidence="11">4.3.1.17</ecNumber>
    </recommendedName>
</protein>
<evidence type="ECO:0000256" key="6">
    <source>
        <dbReference type="ARBA" id="ARBA00022723"/>
    </source>
</evidence>
<comment type="pathway">
    <text evidence="2">Carbohydrate biosynthesis; gluconeogenesis.</text>
</comment>
<evidence type="ECO:0000256" key="5">
    <source>
        <dbReference type="ARBA" id="ARBA00022485"/>
    </source>
</evidence>
<dbReference type="Pfam" id="PF03313">
    <property type="entry name" value="SDH_alpha"/>
    <property type="match status" value="1"/>
</dbReference>
<keyword evidence="9 11" id="KW-0456">Lyase</keyword>
<dbReference type="InterPro" id="IPR005130">
    <property type="entry name" value="Ser_deHydtase-like_asu"/>
</dbReference>
<dbReference type="Proteomes" id="UP000658131">
    <property type="component" value="Unassembled WGS sequence"/>
</dbReference>
<keyword evidence="4 11" id="KW-0312">Gluconeogenesis</keyword>
<keyword evidence="8 11" id="KW-0411">Iron-sulfur</keyword>